<comment type="caution">
    <text evidence="1">The sequence shown here is derived from an EMBL/GenBank/DDBJ whole genome shotgun (WGS) entry which is preliminary data.</text>
</comment>
<evidence type="ECO:0000313" key="2">
    <source>
        <dbReference type="Proteomes" id="UP000499080"/>
    </source>
</evidence>
<name>A0A4Y2QZ06_ARAVE</name>
<keyword evidence="2" id="KW-1185">Reference proteome</keyword>
<dbReference type="AlphaFoldDB" id="A0A4Y2QZ06"/>
<proteinExistence type="predicted"/>
<dbReference type="Proteomes" id="UP000499080">
    <property type="component" value="Unassembled WGS sequence"/>
</dbReference>
<gene>
    <name evidence="1" type="ORF">AVEN_102487_1</name>
</gene>
<sequence>MRLAGNNSLPHWDPMRGWENISSLDWDLDARLRGNNSLPRLETSMRLWKTIVLPRLGPRCEASRKTIVLPTLGPRVEVRNETRNPSCGEEENGWENSATFNLISK</sequence>
<protein>
    <submittedName>
        <fullName evidence="1">Uncharacterized protein</fullName>
    </submittedName>
</protein>
<evidence type="ECO:0000313" key="1">
    <source>
        <dbReference type="EMBL" id="GBN68568.1"/>
    </source>
</evidence>
<organism evidence="1 2">
    <name type="scientific">Araneus ventricosus</name>
    <name type="common">Orbweaver spider</name>
    <name type="synonym">Epeira ventricosa</name>
    <dbReference type="NCBI Taxonomy" id="182803"/>
    <lineage>
        <taxon>Eukaryota</taxon>
        <taxon>Metazoa</taxon>
        <taxon>Ecdysozoa</taxon>
        <taxon>Arthropoda</taxon>
        <taxon>Chelicerata</taxon>
        <taxon>Arachnida</taxon>
        <taxon>Araneae</taxon>
        <taxon>Araneomorphae</taxon>
        <taxon>Entelegynae</taxon>
        <taxon>Araneoidea</taxon>
        <taxon>Araneidae</taxon>
        <taxon>Araneus</taxon>
    </lineage>
</organism>
<dbReference type="EMBL" id="BGPR01015253">
    <property type="protein sequence ID" value="GBN68568.1"/>
    <property type="molecule type" value="Genomic_DNA"/>
</dbReference>
<reference evidence="1 2" key="1">
    <citation type="journal article" date="2019" name="Sci. Rep.">
        <title>Orb-weaving spider Araneus ventricosus genome elucidates the spidroin gene catalogue.</title>
        <authorList>
            <person name="Kono N."/>
            <person name="Nakamura H."/>
            <person name="Ohtoshi R."/>
            <person name="Moran D.A.P."/>
            <person name="Shinohara A."/>
            <person name="Yoshida Y."/>
            <person name="Fujiwara M."/>
            <person name="Mori M."/>
            <person name="Tomita M."/>
            <person name="Arakawa K."/>
        </authorList>
    </citation>
    <scope>NUCLEOTIDE SEQUENCE [LARGE SCALE GENOMIC DNA]</scope>
</reference>
<accession>A0A4Y2QZ06</accession>